<feature type="transmembrane region" description="Helical" evidence="1">
    <location>
        <begin position="166"/>
        <end position="185"/>
    </location>
</feature>
<feature type="transmembrane region" description="Helical" evidence="1">
    <location>
        <begin position="12"/>
        <end position="33"/>
    </location>
</feature>
<keyword evidence="1" id="KW-0472">Membrane</keyword>
<feature type="transmembrane region" description="Helical" evidence="1">
    <location>
        <begin position="282"/>
        <end position="299"/>
    </location>
</feature>
<reference evidence="2 3" key="1">
    <citation type="submission" date="2021-05" db="EMBL/GenBank/DDBJ databases">
        <title>Comparative genomic studies on the polysaccharide-degrading batcterial strains of the Flammeovirga genus.</title>
        <authorList>
            <person name="Zewei F."/>
            <person name="Zheng Z."/>
            <person name="Yu L."/>
            <person name="Ruyue G."/>
            <person name="Yanhong M."/>
            <person name="Yuanyuan C."/>
            <person name="Jingyan G."/>
            <person name="Wenjun H."/>
        </authorList>
    </citation>
    <scope>NUCLEOTIDE SEQUENCE [LARGE SCALE GENOMIC DNA]</scope>
    <source>
        <strain evidence="2 3">YS10</strain>
    </source>
</reference>
<protein>
    <submittedName>
        <fullName evidence="2">Uncharacterized protein</fullName>
    </submittedName>
</protein>
<feature type="transmembrane region" description="Helical" evidence="1">
    <location>
        <begin position="259"/>
        <end position="276"/>
    </location>
</feature>
<organism evidence="2 3">
    <name type="scientific">Flammeovirga kamogawensis</name>
    <dbReference type="NCBI Taxonomy" id="373891"/>
    <lineage>
        <taxon>Bacteria</taxon>
        <taxon>Pseudomonadati</taxon>
        <taxon>Bacteroidota</taxon>
        <taxon>Cytophagia</taxon>
        <taxon>Cytophagales</taxon>
        <taxon>Flammeovirgaceae</taxon>
        <taxon>Flammeovirga</taxon>
    </lineage>
</organism>
<feature type="transmembrane region" description="Helical" evidence="1">
    <location>
        <begin position="45"/>
        <end position="67"/>
    </location>
</feature>
<accession>A0ABX8GRI1</accession>
<keyword evidence="3" id="KW-1185">Reference proteome</keyword>
<feature type="transmembrane region" description="Helical" evidence="1">
    <location>
        <begin position="74"/>
        <end position="93"/>
    </location>
</feature>
<name>A0ABX8GRI1_9BACT</name>
<feature type="transmembrane region" description="Helical" evidence="1">
    <location>
        <begin position="205"/>
        <end position="222"/>
    </location>
</feature>
<evidence type="ECO:0000313" key="3">
    <source>
        <dbReference type="Proteomes" id="UP000682802"/>
    </source>
</evidence>
<keyword evidence="1" id="KW-1133">Transmembrane helix</keyword>
<sequence length="317" mass="36001">MKQLSIQTKKEFRNFGLAFGLGYLLVQILPLIYGLTTAEVDIFKIIGLILISPFSSPTILFFGIAILKRYNEKSLFWVGIIGVWVSVMMNLYIQHGGDTIFLDTIFRNLIRKGLAMILSLLVLRFFFQKTDFIRLIIGFGATVILAVINSFATFNDQLTTDMILQQSIWGALFYVFSLSLGYTLFTIFKSNDDSSDETAEAEIPVFKSSQLVFYFMIFGIYFSDLWSSGNAWQMQLNLLFQLLFACIGIIYFSKNIITIGMALSIVSLIGRIISFYNDMSIMNIVGVGFSLLLLALFELSRRQENKIMNGSVARRKK</sequence>
<feature type="transmembrane region" description="Helical" evidence="1">
    <location>
        <begin position="105"/>
        <end position="123"/>
    </location>
</feature>
<feature type="transmembrane region" description="Helical" evidence="1">
    <location>
        <begin position="234"/>
        <end position="252"/>
    </location>
</feature>
<proteinExistence type="predicted"/>
<feature type="transmembrane region" description="Helical" evidence="1">
    <location>
        <begin position="135"/>
        <end position="154"/>
    </location>
</feature>
<evidence type="ECO:0000313" key="2">
    <source>
        <dbReference type="EMBL" id="QWG05999.1"/>
    </source>
</evidence>
<keyword evidence="1" id="KW-0812">Transmembrane</keyword>
<dbReference type="RefSeq" id="WP_144073430.1">
    <property type="nucleotide sequence ID" value="NZ_CP076128.1"/>
</dbReference>
<evidence type="ECO:0000256" key="1">
    <source>
        <dbReference type="SAM" id="Phobius"/>
    </source>
</evidence>
<dbReference type="EMBL" id="CP076128">
    <property type="protein sequence ID" value="QWG05999.1"/>
    <property type="molecule type" value="Genomic_DNA"/>
</dbReference>
<gene>
    <name evidence="2" type="ORF">KM029_11555</name>
</gene>
<dbReference type="Proteomes" id="UP000682802">
    <property type="component" value="Chromosome 1"/>
</dbReference>